<protein>
    <recommendedName>
        <fullName evidence="4">DUF4145 domain-containing protein</fullName>
    </recommendedName>
</protein>
<accession>A0A0U1P8S0</accession>
<dbReference type="eggNOG" id="ENOG5033113">
    <property type="taxonomic scope" value="Bacteria"/>
</dbReference>
<name>A0A0U1P8S0_PHOLE</name>
<keyword evidence="1" id="KW-0472">Membrane</keyword>
<feature type="transmembrane region" description="Helical" evidence="1">
    <location>
        <begin position="89"/>
        <end position="109"/>
    </location>
</feature>
<organism evidence="2 3">
    <name type="scientific">Photobacterium leiognathi lrivu.4.1</name>
    <dbReference type="NCBI Taxonomy" id="1248232"/>
    <lineage>
        <taxon>Bacteria</taxon>
        <taxon>Pseudomonadati</taxon>
        <taxon>Pseudomonadota</taxon>
        <taxon>Gammaproteobacteria</taxon>
        <taxon>Vibrionales</taxon>
        <taxon>Vibrionaceae</taxon>
        <taxon>Photobacterium</taxon>
    </lineage>
</organism>
<dbReference type="AlphaFoldDB" id="A0A0U1P8S0"/>
<dbReference type="GeneID" id="99740696"/>
<evidence type="ECO:0000313" key="2">
    <source>
        <dbReference type="EMBL" id="GAD31146.1"/>
    </source>
</evidence>
<evidence type="ECO:0000256" key="1">
    <source>
        <dbReference type="SAM" id="Phobius"/>
    </source>
</evidence>
<dbReference type="EMBL" id="DF196819">
    <property type="protein sequence ID" value="GAD31146.1"/>
    <property type="molecule type" value="Genomic_DNA"/>
</dbReference>
<evidence type="ECO:0008006" key="4">
    <source>
        <dbReference type="Google" id="ProtNLM"/>
    </source>
</evidence>
<proteinExistence type="predicted"/>
<reference evidence="3" key="1">
    <citation type="submission" date="2012-12" db="EMBL/GenBank/DDBJ databases">
        <title>Genome Sequence of Photobacterium leiognathi lrivu.4.1.</title>
        <authorList>
            <person name="Urbanczyk H."/>
            <person name="Ogura Y."/>
            <person name="Hayashi T."/>
            <person name="Dunlap P.V."/>
        </authorList>
    </citation>
    <scope>NUCLEOTIDE SEQUENCE [LARGE SCALE GENOMIC DNA]</scope>
    <source>
        <strain evidence="3">lrivu.4.1</strain>
    </source>
</reference>
<keyword evidence="1" id="KW-1133">Transmembrane helix</keyword>
<evidence type="ECO:0000313" key="3">
    <source>
        <dbReference type="Proteomes" id="UP000030675"/>
    </source>
</evidence>
<keyword evidence="1" id="KW-0812">Transmembrane</keyword>
<dbReference type="Proteomes" id="UP000030675">
    <property type="component" value="Unassembled WGS sequence"/>
</dbReference>
<sequence length="118" mass="13705">MVDIEQVIDRSRRIEDLLRHHYHAKGSDLQQLIGSCEDRLPHDVLVKLEKVAELNKQFTSSDGRVDSSDEFIQLCDWCEKELAPRSSRLVWGVAITLLCGFTLAAIWFYTVNWHHIKL</sequence>
<dbReference type="HOGENOM" id="CLU_2025792_0_0_6"/>
<gene>
    <name evidence="2" type="ORF">PLEI_2803</name>
</gene>
<dbReference type="RefSeq" id="WP_008988227.1">
    <property type="nucleotide sequence ID" value="NZ_DF196819.1"/>
</dbReference>